<reference evidence="13" key="1">
    <citation type="submission" date="2022-07" db="EMBL/GenBank/DDBJ databases">
        <title>Alkalimarinus sp. nov., isolated from gut of a Alitta virens.</title>
        <authorList>
            <person name="Yang A.I."/>
            <person name="Shin N.-R."/>
        </authorList>
    </citation>
    <scope>NUCLEOTIDE SEQUENCE</scope>
    <source>
        <strain evidence="13">FA028</strain>
    </source>
</reference>
<evidence type="ECO:0000256" key="11">
    <source>
        <dbReference type="HAMAP-Rule" id="MF_01023"/>
    </source>
</evidence>
<dbReference type="InterPro" id="IPR015422">
    <property type="entry name" value="PyrdxlP-dep_Trfase_small"/>
</dbReference>
<evidence type="ECO:0000256" key="5">
    <source>
        <dbReference type="ARBA" id="ARBA00022576"/>
    </source>
</evidence>
<dbReference type="InterPro" id="IPR015424">
    <property type="entry name" value="PyrdxlP-dep_Trfase"/>
</dbReference>
<comment type="subunit">
    <text evidence="4 11">Homodimer.</text>
</comment>
<dbReference type="Gene3D" id="3.90.1150.10">
    <property type="entry name" value="Aspartate Aminotransferase, domain 1"/>
    <property type="match status" value="1"/>
</dbReference>
<dbReference type="Proteomes" id="UP001164472">
    <property type="component" value="Chromosome"/>
</dbReference>
<dbReference type="PANTHER" id="PTHR42885">
    <property type="entry name" value="HISTIDINOL-PHOSPHATE AMINOTRANSFERASE-RELATED"/>
    <property type="match status" value="1"/>
</dbReference>
<dbReference type="NCBIfam" id="TIGR01141">
    <property type="entry name" value="hisC"/>
    <property type="match status" value="1"/>
</dbReference>
<feature type="modified residue" description="N6-(pyridoxal phosphate)lysine" evidence="11">
    <location>
        <position position="210"/>
    </location>
</feature>
<evidence type="ECO:0000256" key="2">
    <source>
        <dbReference type="ARBA" id="ARBA00005011"/>
    </source>
</evidence>
<keyword evidence="6 11" id="KW-0028">Amino-acid biosynthesis</keyword>
<evidence type="ECO:0000256" key="1">
    <source>
        <dbReference type="ARBA" id="ARBA00001933"/>
    </source>
</evidence>
<evidence type="ECO:0000256" key="3">
    <source>
        <dbReference type="ARBA" id="ARBA00007970"/>
    </source>
</evidence>
<dbReference type="PROSITE" id="PS00599">
    <property type="entry name" value="AA_TRANSFER_CLASS_2"/>
    <property type="match status" value="1"/>
</dbReference>
<keyword evidence="7 11" id="KW-0808">Transferase</keyword>
<evidence type="ECO:0000256" key="10">
    <source>
        <dbReference type="ARBA" id="ARBA00047481"/>
    </source>
</evidence>
<evidence type="ECO:0000259" key="12">
    <source>
        <dbReference type="Pfam" id="PF00155"/>
    </source>
</evidence>
<dbReference type="GO" id="GO:0030170">
    <property type="term" value="F:pyridoxal phosphate binding"/>
    <property type="evidence" value="ECO:0007669"/>
    <property type="project" value="InterPro"/>
</dbReference>
<keyword evidence="5 11" id="KW-0032">Aminotransferase</keyword>
<evidence type="ECO:0000256" key="4">
    <source>
        <dbReference type="ARBA" id="ARBA00011738"/>
    </source>
</evidence>
<dbReference type="EC" id="2.6.1.9" evidence="11"/>
<protein>
    <recommendedName>
        <fullName evidence="11">Histidinol-phosphate aminotransferase</fullName>
        <ecNumber evidence="11">2.6.1.9</ecNumber>
    </recommendedName>
    <alternativeName>
        <fullName evidence="11">Imidazole acetol-phosphate transaminase</fullName>
    </alternativeName>
</protein>
<evidence type="ECO:0000256" key="9">
    <source>
        <dbReference type="ARBA" id="ARBA00023102"/>
    </source>
</evidence>
<gene>
    <name evidence="11 13" type="primary">hisC</name>
    <name evidence="13" type="ORF">NNL22_04005</name>
</gene>
<evidence type="ECO:0000256" key="6">
    <source>
        <dbReference type="ARBA" id="ARBA00022605"/>
    </source>
</evidence>
<evidence type="ECO:0000313" key="14">
    <source>
        <dbReference type="Proteomes" id="UP001164472"/>
    </source>
</evidence>
<keyword evidence="8 11" id="KW-0663">Pyridoxal phosphate</keyword>
<dbReference type="GO" id="GO:0004400">
    <property type="term" value="F:histidinol-phosphate transaminase activity"/>
    <property type="evidence" value="ECO:0007669"/>
    <property type="project" value="UniProtKB-UniRule"/>
</dbReference>
<feature type="domain" description="Aminotransferase class I/classII large" evidence="12">
    <location>
        <begin position="25"/>
        <end position="347"/>
    </location>
</feature>
<dbReference type="InterPro" id="IPR004839">
    <property type="entry name" value="Aminotransferase_I/II_large"/>
</dbReference>
<dbReference type="CDD" id="cd00609">
    <property type="entry name" value="AAT_like"/>
    <property type="match status" value="1"/>
</dbReference>
<dbReference type="Pfam" id="PF00155">
    <property type="entry name" value="Aminotran_1_2"/>
    <property type="match status" value="1"/>
</dbReference>
<evidence type="ECO:0000256" key="7">
    <source>
        <dbReference type="ARBA" id="ARBA00022679"/>
    </source>
</evidence>
<dbReference type="InterPro" id="IPR005861">
    <property type="entry name" value="HisP_aminotrans"/>
</dbReference>
<comment type="cofactor">
    <cofactor evidence="1 11">
        <name>pyridoxal 5'-phosphate</name>
        <dbReference type="ChEBI" id="CHEBI:597326"/>
    </cofactor>
</comment>
<comment type="catalytic activity">
    <reaction evidence="10 11">
        <text>L-histidinol phosphate + 2-oxoglutarate = 3-(imidazol-4-yl)-2-oxopropyl phosphate + L-glutamate</text>
        <dbReference type="Rhea" id="RHEA:23744"/>
        <dbReference type="ChEBI" id="CHEBI:16810"/>
        <dbReference type="ChEBI" id="CHEBI:29985"/>
        <dbReference type="ChEBI" id="CHEBI:57766"/>
        <dbReference type="ChEBI" id="CHEBI:57980"/>
        <dbReference type="EC" id="2.6.1.9"/>
    </reaction>
</comment>
<keyword evidence="9 11" id="KW-0368">Histidine biosynthesis</keyword>
<dbReference type="PANTHER" id="PTHR42885:SF2">
    <property type="entry name" value="HISTIDINOL-PHOSPHATE AMINOTRANSFERASE"/>
    <property type="match status" value="1"/>
</dbReference>
<dbReference type="InterPro" id="IPR015421">
    <property type="entry name" value="PyrdxlP-dep_Trfase_major"/>
</dbReference>
<dbReference type="GO" id="GO:0000105">
    <property type="term" value="P:L-histidine biosynthetic process"/>
    <property type="evidence" value="ECO:0007669"/>
    <property type="project" value="UniProtKB-UniRule"/>
</dbReference>
<keyword evidence="14" id="KW-1185">Reference proteome</keyword>
<comment type="similarity">
    <text evidence="3 11">Belongs to the class-II pyridoxal-phosphate-dependent aminotransferase family. Histidinol-phosphate aminotransferase subfamily.</text>
</comment>
<dbReference type="EMBL" id="CP101527">
    <property type="protein sequence ID" value="UZW75760.1"/>
    <property type="molecule type" value="Genomic_DNA"/>
</dbReference>
<evidence type="ECO:0000256" key="8">
    <source>
        <dbReference type="ARBA" id="ARBA00022898"/>
    </source>
</evidence>
<sequence length="352" mass="39318">MSRFWSAKVHELTPYVPGEQPKVSNLIKLNTNENPYGPSPKVLEALKAEAGDTLRLYPDPNADNLKQALATYYKVTTNQVFVGNGSDEVLAHTFQGLLKQDKPLMFPDITYSFYPVYCGLYDIEYVNQPLTDSFEIDLNQYPSENGGIIFPNPNAPTGRVLPLSEIRTLLERNSDSVVVVDEAYIDFGGESAIALVNDYPNLLVIQTLSKSRSLAGLRVGFAVGNPELIDGLERVKNSFNSYPLDRFAISGAVAAIEDHVYFEQTCKAIMDSRNTLTEQLQALQFEVLPSATNFVFATHAEWEASELAAKLRERSIIVRHFKQERIQNYIRISIGTNDECQALVAALREILT</sequence>
<accession>A0A9E8HK10</accession>
<dbReference type="HAMAP" id="MF_01023">
    <property type="entry name" value="HisC_aminotrans_2"/>
    <property type="match status" value="1"/>
</dbReference>
<proteinExistence type="inferred from homology"/>
<dbReference type="KEGG" id="asem:NNL22_04005"/>
<dbReference type="InterPro" id="IPR001917">
    <property type="entry name" value="Aminotrans_II_pyridoxalP_BS"/>
</dbReference>
<dbReference type="AlphaFoldDB" id="A0A9E8HK10"/>
<organism evidence="13 14">
    <name type="scientific">Alkalimarinus sediminis</name>
    <dbReference type="NCBI Taxonomy" id="1632866"/>
    <lineage>
        <taxon>Bacteria</taxon>
        <taxon>Pseudomonadati</taxon>
        <taxon>Pseudomonadota</taxon>
        <taxon>Gammaproteobacteria</taxon>
        <taxon>Alteromonadales</taxon>
        <taxon>Alteromonadaceae</taxon>
        <taxon>Alkalimarinus</taxon>
    </lineage>
</organism>
<dbReference type="SUPFAM" id="SSF53383">
    <property type="entry name" value="PLP-dependent transferases"/>
    <property type="match status" value="1"/>
</dbReference>
<dbReference type="RefSeq" id="WP_251810417.1">
    <property type="nucleotide sequence ID" value="NZ_CP101527.1"/>
</dbReference>
<evidence type="ECO:0000313" key="13">
    <source>
        <dbReference type="EMBL" id="UZW75760.1"/>
    </source>
</evidence>
<name>A0A9E8HK10_9ALTE</name>
<dbReference type="Gene3D" id="3.40.640.10">
    <property type="entry name" value="Type I PLP-dependent aspartate aminotransferase-like (Major domain)"/>
    <property type="match status" value="1"/>
</dbReference>
<comment type="pathway">
    <text evidence="2 11">Amino-acid biosynthesis; L-histidine biosynthesis; L-histidine from 5-phospho-alpha-D-ribose 1-diphosphate: step 7/9.</text>
</comment>